<feature type="signal peptide" evidence="2">
    <location>
        <begin position="1"/>
        <end position="29"/>
    </location>
</feature>
<evidence type="ECO:0000313" key="4">
    <source>
        <dbReference type="EMBL" id="PRY41355.1"/>
    </source>
</evidence>
<dbReference type="InterPro" id="IPR028994">
    <property type="entry name" value="Integrin_alpha_N"/>
</dbReference>
<organism evidence="4 5">
    <name type="scientific">Umezawaea tangerina</name>
    <dbReference type="NCBI Taxonomy" id="84725"/>
    <lineage>
        <taxon>Bacteria</taxon>
        <taxon>Bacillati</taxon>
        <taxon>Actinomycetota</taxon>
        <taxon>Actinomycetes</taxon>
        <taxon>Pseudonocardiales</taxon>
        <taxon>Pseudonocardiaceae</taxon>
        <taxon>Umezawaea</taxon>
    </lineage>
</organism>
<dbReference type="RefSeq" id="WP_106188396.1">
    <property type="nucleotide sequence ID" value="NZ_PVTF01000005.1"/>
</dbReference>
<dbReference type="Proteomes" id="UP000239494">
    <property type="component" value="Unassembled WGS sequence"/>
</dbReference>
<accession>A0A2T0T6R8</accession>
<dbReference type="AlphaFoldDB" id="A0A2T0T6R8"/>
<reference evidence="4 5" key="1">
    <citation type="submission" date="2018-03" db="EMBL/GenBank/DDBJ databases">
        <title>Genomic Encyclopedia of Archaeal and Bacterial Type Strains, Phase II (KMG-II): from individual species to whole genera.</title>
        <authorList>
            <person name="Goeker M."/>
        </authorList>
    </citation>
    <scope>NUCLEOTIDE SEQUENCE [LARGE SCALE GENOMIC DNA]</scope>
    <source>
        <strain evidence="4 5">DSM 44720</strain>
    </source>
</reference>
<dbReference type="SUPFAM" id="SSF69318">
    <property type="entry name" value="Integrin alpha N-terminal domain"/>
    <property type="match status" value="1"/>
</dbReference>
<sequence>MPLPFHRFLAATAAALLMSGLVSQSPASAADGTPETCAKYGFDAGFRAGALIKAIAIGMAESSCYTHATGPTPLDQGMWQIRAYEERVAKYGDLTNPVNNAKAAYELSDRGRNWGDWATNCSDASSKRCYAHWMDVATRTVRSFLVPDVNGDGFADVVGVDGGGKLVGYHNGSLVNAGGLPFVDRTWRLTTSDWTGFRHLALGDVNHDGFTDLVAARGDGALVVYWNGSQVNEGGYPYLGAGWTEPDGTWNTMRQFAVGDVTGDGYADIVAVEGTGALVVYANGSLTNAGGKPFTTATWRLGDWSGVRDIAVTDVNLDGYADIVGIDSDGKLFGYHNGSQVNPGRVPFSDETWRLTDSDWNAVADITAGDTSGDRYGDLVAVGNDGSLSVYDNGILLPGSDGIPYHHVTHKTSGTWNTFLHVA</sequence>
<feature type="domain" description="Transglycosylase SLT" evidence="3">
    <location>
        <begin position="39"/>
        <end position="119"/>
    </location>
</feature>
<dbReference type="InterPro" id="IPR013517">
    <property type="entry name" value="FG-GAP"/>
</dbReference>
<keyword evidence="5" id="KW-1185">Reference proteome</keyword>
<evidence type="ECO:0000256" key="1">
    <source>
        <dbReference type="ARBA" id="ARBA00022729"/>
    </source>
</evidence>
<dbReference type="InterPro" id="IPR043992">
    <property type="entry name" value="SLT_3"/>
</dbReference>
<protein>
    <submittedName>
        <fullName evidence="4">VCBS repeat protein</fullName>
    </submittedName>
</protein>
<dbReference type="Pfam" id="PF13517">
    <property type="entry name" value="FG-GAP_3"/>
    <property type="match status" value="1"/>
</dbReference>
<dbReference type="PANTHER" id="PTHR44103">
    <property type="entry name" value="PROPROTEIN CONVERTASE P"/>
    <property type="match status" value="1"/>
</dbReference>
<name>A0A2T0T6R8_9PSEU</name>
<gene>
    <name evidence="4" type="ORF">CLV43_105113</name>
</gene>
<comment type="caution">
    <text evidence="4">The sequence shown here is derived from an EMBL/GenBank/DDBJ whole genome shotgun (WGS) entry which is preliminary data.</text>
</comment>
<evidence type="ECO:0000256" key="2">
    <source>
        <dbReference type="SAM" id="SignalP"/>
    </source>
</evidence>
<dbReference type="OrthoDB" id="9815928at2"/>
<proteinExistence type="predicted"/>
<evidence type="ECO:0000313" key="5">
    <source>
        <dbReference type="Proteomes" id="UP000239494"/>
    </source>
</evidence>
<dbReference type="PANTHER" id="PTHR44103:SF1">
    <property type="entry name" value="PROPROTEIN CONVERTASE P"/>
    <property type="match status" value="1"/>
</dbReference>
<evidence type="ECO:0000259" key="3">
    <source>
        <dbReference type="Pfam" id="PF18896"/>
    </source>
</evidence>
<dbReference type="EMBL" id="PVTF01000005">
    <property type="protein sequence ID" value="PRY41355.1"/>
    <property type="molecule type" value="Genomic_DNA"/>
</dbReference>
<keyword evidence="1 2" id="KW-0732">Signal</keyword>
<dbReference type="Pfam" id="PF18896">
    <property type="entry name" value="SLT_3"/>
    <property type="match status" value="1"/>
</dbReference>
<feature type="chain" id="PRO_5015467109" evidence="2">
    <location>
        <begin position="30"/>
        <end position="423"/>
    </location>
</feature>
<dbReference type="Gene3D" id="2.130.10.130">
    <property type="entry name" value="Integrin alpha, N-terminal"/>
    <property type="match status" value="1"/>
</dbReference>